<accession>A0A938XSW3</accession>
<comment type="caution">
    <text evidence="2">The sequence shown here is derived from an EMBL/GenBank/DDBJ whole genome shotgun (WGS) entry which is preliminary data.</text>
</comment>
<feature type="region of interest" description="Disordered" evidence="1">
    <location>
        <begin position="81"/>
        <end position="103"/>
    </location>
</feature>
<dbReference type="AlphaFoldDB" id="A0A938XSW3"/>
<reference evidence="2" key="1">
    <citation type="submission" date="2021-01" db="EMBL/GenBank/DDBJ databases">
        <title>Genomic Encyclopedia of Type Strains, Phase IV (KMG-IV): sequencing the most valuable type-strain genomes for metagenomic binning, comparative biology and taxonomic classification.</title>
        <authorList>
            <person name="Goeker M."/>
        </authorList>
    </citation>
    <scope>NUCLEOTIDE SEQUENCE</scope>
    <source>
        <strain evidence="2">DSM 23230</strain>
    </source>
</reference>
<dbReference type="EMBL" id="JAFBDQ010000010">
    <property type="protein sequence ID" value="MBM7557219.1"/>
    <property type="molecule type" value="Genomic_DNA"/>
</dbReference>
<proteinExistence type="predicted"/>
<evidence type="ECO:0000313" key="2">
    <source>
        <dbReference type="EMBL" id="MBM7557219.1"/>
    </source>
</evidence>
<gene>
    <name evidence="2" type="ORF">JOC47_002074</name>
</gene>
<dbReference type="RefSeq" id="WP_204701975.1">
    <property type="nucleotide sequence ID" value="NZ_JAFBDQ010000010.1"/>
</dbReference>
<sequence length="204" mass="23395">MSSNQVEEHFLESFVDVATELLTYSKQKSNPPTPSLNDFSKSDLNDQEIVITNEEAEEILNILSDLQEQLEAREDKINQLQTKVKKSKSESSPQKKKVKRNFKSDLREHAETLDLITVLIQSGSNCCELKGNLFRVYHDFIILLDENNDLIKIKINKIAAIKVINNEKKNKKDIKRSDNDSKVNTEPPNNKVLKEKSEKELQAV</sequence>
<protein>
    <submittedName>
        <fullName evidence="2">Uncharacterized protein</fullName>
    </submittedName>
</protein>
<feature type="compositionally biased region" description="Basic and acidic residues" evidence="1">
    <location>
        <begin position="192"/>
        <end position="204"/>
    </location>
</feature>
<evidence type="ECO:0000313" key="3">
    <source>
        <dbReference type="Proteomes" id="UP000774000"/>
    </source>
</evidence>
<organism evidence="2 3">
    <name type="scientific">Halanaerobacter jeridensis</name>
    <dbReference type="NCBI Taxonomy" id="706427"/>
    <lineage>
        <taxon>Bacteria</taxon>
        <taxon>Bacillati</taxon>
        <taxon>Bacillota</taxon>
        <taxon>Clostridia</taxon>
        <taxon>Halanaerobiales</taxon>
        <taxon>Halobacteroidaceae</taxon>
        <taxon>Halanaerobacter</taxon>
    </lineage>
</organism>
<evidence type="ECO:0000256" key="1">
    <source>
        <dbReference type="SAM" id="MobiDB-lite"/>
    </source>
</evidence>
<feature type="compositionally biased region" description="Basic and acidic residues" evidence="1">
    <location>
        <begin position="169"/>
        <end position="183"/>
    </location>
</feature>
<name>A0A938XSW3_9FIRM</name>
<keyword evidence="3" id="KW-1185">Reference proteome</keyword>
<feature type="region of interest" description="Disordered" evidence="1">
    <location>
        <begin position="169"/>
        <end position="204"/>
    </location>
</feature>
<dbReference type="Proteomes" id="UP000774000">
    <property type="component" value="Unassembled WGS sequence"/>
</dbReference>